<dbReference type="KEGG" id="cyc:PCC7424_4057"/>
<dbReference type="Proteomes" id="UP000002384">
    <property type="component" value="Chromosome"/>
</dbReference>
<organism evidence="2 3">
    <name type="scientific">Gloeothece citriformis (strain PCC 7424)</name>
    <name type="common">Cyanothece sp. (strain PCC 7424)</name>
    <dbReference type="NCBI Taxonomy" id="65393"/>
    <lineage>
        <taxon>Bacteria</taxon>
        <taxon>Bacillati</taxon>
        <taxon>Cyanobacteriota</taxon>
        <taxon>Cyanophyceae</taxon>
        <taxon>Oscillatoriophycideae</taxon>
        <taxon>Chroococcales</taxon>
        <taxon>Aphanothecaceae</taxon>
        <taxon>Gloeothece</taxon>
        <taxon>Gloeothece citriformis</taxon>
    </lineage>
</organism>
<dbReference type="OrthoDB" id="9786718at2"/>
<gene>
    <name evidence="2" type="ordered locus">PCC7424_4057</name>
</gene>
<dbReference type="STRING" id="65393.PCC7424_4057"/>
<reference evidence="3" key="1">
    <citation type="journal article" date="2011" name="MBio">
        <title>Novel metabolic attributes of the genus Cyanothece, comprising a group of unicellular nitrogen-fixing Cyanobacteria.</title>
        <authorList>
            <person name="Bandyopadhyay A."/>
            <person name="Elvitigala T."/>
            <person name="Welsh E."/>
            <person name="Stockel J."/>
            <person name="Liberton M."/>
            <person name="Min H."/>
            <person name="Sherman L.A."/>
            <person name="Pakrasi H.B."/>
        </authorList>
    </citation>
    <scope>NUCLEOTIDE SEQUENCE [LARGE SCALE GENOMIC DNA]</scope>
    <source>
        <strain evidence="3">PCC 7424</strain>
    </source>
</reference>
<evidence type="ECO:0000259" key="1">
    <source>
        <dbReference type="Pfam" id="PF13474"/>
    </source>
</evidence>
<dbReference type="SUPFAM" id="SSF54427">
    <property type="entry name" value="NTF2-like"/>
    <property type="match status" value="1"/>
</dbReference>
<dbReference type="PANTHER" id="PTHR34957">
    <property type="entry name" value="NUCLEAR TRANSPORT FACTOR 2 (NTF2) FAMILY PROTEIN"/>
    <property type="match status" value="1"/>
</dbReference>
<evidence type="ECO:0000313" key="2">
    <source>
        <dbReference type="EMBL" id="ACK72431.1"/>
    </source>
</evidence>
<dbReference type="Gene3D" id="3.10.450.50">
    <property type="match status" value="1"/>
</dbReference>
<dbReference type="HOGENOM" id="CLU_084893_3_1_3"/>
<keyword evidence="3" id="KW-1185">Reference proteome</keyword>
<name>B7KL59_GLOC7</name>
<dbReference type="Pfam" id="PF13474">
    <property type="entry name" value="SnoaL_3"/>
    <property type="match status" value="1"/>
</dbReference>
<feature type="domain" description="SnoaL-like" evidence="1">
    <location>
        <begin position="9"/>
        <end position="128"/>
    </location>
</feature>
<protein>
    <recommendedName>
        <fullName evidence="1">SnoaL-like domain-containing protein</fullName>
    </recommendedName>
</protein>
<dbReference type="InterPro" id="IPR037401">
    <property type="entry name" value="SnoaL-like"/>
</dbReference>
<accession>B7KL59</accession>
<sequence length="130" mass="14691">MNSSEKEAVLAVNEAFYRAFEQRDKSAMNLVWWQGAGSLCIHPGGGVLTGWESIRASWESIFRNTQYLEIETEIISAQVGQTLAYLVVRETVLQSSGGRNFKAQSLATNLFQKMAQKWYLVHHHGSPIMR</sequence>
<dbReference type="PANTHER" id="PTHR34957:SF1">
    <property type="entry name" value="NUCLEAR TRANSPORT FACTOR 2 (NTF2) FAMILY PROTEIN"/>
    <property type="match status" value="1"/>
</dbReference>
<dbReference type="InterPro" id="IPR032710">
    <property type="entry name" value="NTF2-like_dom_sf"/>
</dbReference>
<dbReference type="eggNOG" id="COG4319">
    <property type="taxonomic scope" value="Bacteria"/>
</dbReference>
<evidence type="ECO:0000313" key="3">
    <source>
        <dbReference type="Proteomes" id="UP000002384"/>
    </source>
</evidence>
<dbReference type="EMBL" id="CP001291">
    <property type="protein sequence ID" value="ACK72431.1"/>
    <property type="molecule type" value="Genomic_DNA"/>
</dbReference>
<proteinExistence type="predicted"/>
<dbReference type="AlphaFoldDB" id="B7KL59"/>
<dbReference type="RefSeq" id="WP_015956016.1">
    <property type="nucleotide sequence ID" value="NC_011729.1"/>
</dbReference>